<sequence>MADKLLAARSRGRVGERLAKGYLARQLQVDAAVYNYTCTYVILLAHREKFFEIWPRLAVADSFKYSVCNNNIHNFNKTRF</sequence>
<reference evidence="1" key="1">
    <citation type="journal article" date="2020" name="Stud. Mycol.">
        <title>101 Dothideomycetes genomes: a test case for predicting lifestyles and emergence of pathogens.</title>
        <authorList>
            <person name="Haridas S."/>
            <person name="Albert R."/>
            <person name="Binder M."/>
            <person name="Bloem J."/>
            <person name="Labutti K."/>
            <person name="Salamov A."/>
            <person name="Andreopoulos B."/>
            <person name="Baker S."/>
            <person name="Barry K."/>
            <person name="Bills G."/>
            <person name="Bluhm B."/>
            <person name="Cannon C."/>
            <person name="Castanera R."/>
            <person name="Culley D."/>
            <person name="Daum C."/>
            <person name="Ezra D."/>
            <person name="Gonzalez J."/>
            <person name="Henrissat B."/>
            <person name="Kuo A."/>
            <person name="Liang C."/>
            <person name="Lipzen A."/>
            <person name="Lutzoni F."/>
            <person name="Magnuson J."/>
            <person name="Mondo S."/>
            <person name="Nolan M."/>
            <person name="Ohm R."/>
            <person name="Pangilinan J."/>
            <person name="Park H.-J."/>
            <person name="Ramirez L."/>
            <person name="Alfaro M."/>
            <person name="Sun H."/>
            <person name="Tritt A."/>
            <person name="Yoshinaga Y."/>
            <person name="Zwiers L.-H."/>
            <person name="Turgeon B."/>
            <person name="Goodwin S."/>
            <person name="Spatafora J."/>
            <person name="Crous P."/>
            <person name="Grigoriev I."/>
        </authorList>
    </citation>
    <scope>NUCLEOTIDE SEQUENCE</scope>
    <source>
        <strain evidence="1">CBS 183.55</strain>
    </source>
</reference>
<evidence type="ECO:0000313" key="2">
    <source>
        <dbReference type="Proteomes" id="UP000800082"/>
    </source>
</evidence>
<proteinExistence type="predicted"/>
<dbReference type="Proteomes" id="UP000800082">
    <property type="component" value="Unassembled WGS sequence"/>
</dbReference>
<dbReference type="GeneID" id="54348034"/>
<keyword evidence="2" id="KW-1185">Reference proteome</keyword>
<accession>A0A6A5R7P0</accession>
<gene>
    <name evidence="1" type="ORF">M421DRAFT_409528</name>
</gene>
<protein>
    <submittedName>
        <fullName evidence="1">Uncharacterized protein</fullName>
    </submittedName>
</protein>
<dbReference type="RefSeq" id="XP_033442979.1">
    <property type="nucleotide sequence ID" value="XM_033590369.1"/>
</dbReference>
<dbReference type="EMBL" id="ML979016">
    <property type="protein sequence ID" value="KAF1922726.1"/>
    <property type="molecule type" value="Genomic_DNA"/>
</dbReference>
<dbReference type="AlphaFoldDB" id="A0A6A5R7P0"/>
<evidence type="ECO:0000313" key="1">
    <source>
        <dbReference type="EMBL" id="KAF1922726.1"/>
    </source>
</evidence>
<organism evidence="1 2">
    <name type="scientific">Didymella exigua CBS 183.55</name>
    <dbReference type="NCBI Taxonomy" id="1150837"/>
    <lineage>
        <taxon>Eukaryota</taxon>
        <taxon>Fungi</taxon>
        <taxon>Dikarya</taxon>
        <taxon>Ascomycota</taxon>
        <taxon>Pezizomycotina</taxon>
        <taxon>Dothideomycetes</taxon>
        <taxon>Pleosporomycetidae</taxon>
        <taxon>Pleosporales</taxon>
        <taxon>Pleosporineae</taxon>
        <taxon>Didymellaceae</taxon>
        <taxon>Didymella</taxon>
    </lineage>
</organism>
<name>A0A6A5R7P0_9PLEO</name>